<dbReference type="FunFam" id="3.40.50.2020:FF:000099">
    <property type="entry name" value="Adenine phosphoribosyltransferase"/>
    <property type="match status" value="1"/>
</dbReference>
<comment type="pathway">
    <text evidence="3">Purine metabolism; AMP biosynthesis via salvage pathway; AMP from adenine: step 1/1.</text>
</comment>
<dbReference type="InterPro" id="IPR000836">
    <property type="entry name" value="PRTase_dom"/>
</dbReference>
<dbReference type="VEuPathDB" id="GiardiaDB:QR46_2132"/>
<evidence type="ECO:0000256" key="5">
    <source>
        <dbReference type="ARBA" id="ARBA00011738"/>
    </source>
</evidence>
<accession>A0A132NUW4</accession>
<dbReference type="SUPFAM" id="SSF53271">
    <property type="entry name" value="PRTase-like"/>
    <property type="match status" value="1"/>
</dbReference>
<evidence type="ECO:0000313" key="12">
    <source>
        <dbReference type="EMBL" id="KWX13850.1"/>
    </source>
</evidence>
<dbReference type="AlphaFoldDB" id="A0A132NUW4"/>
<evidence type="ECO:0000256" key="4">
    <source>
        <dbReference type="ARBA" id="ARBA00008391"/>
    </source>
</evidence>
<keyword evidence="10" id="KW-0660">Purine salvage</keyword>
<dbReference type="NCBIfam" id="NF002636">
    <property type="entry name" value="PRK02304.1-5"/>
    <property type="match status" value="1"/>
</dbReference>
<evidence type="ECO:0000256" key="7">
    <source>
        <dbReference type="ARBA" id="ARBA00022490"/>
    </source>
</evidence>
<evidence type="ECO:0000313" key="13">
    <source>
        <dbReference type="Proteomes" id="UP000070089"/>
    </source>
</evidence>
<dbReference type="GO" id="GO:0005737">
    <property type="term" value="C:cytoplasm"/>
    <property type="evidence" value="ECO:0007669"/>
    <property type="project" value="UniProtKB-SubCell"/>
</dbReference>
<comment type="caution">
    <text evidence="12">The sequence shown here is derived from an EMBL/GenBank/DDBJ whole genome shotgun (WGS) entry which is preliminary data.</text>
</comment>
<dbReference type="EC" id="2.4.2.7" evidence="6"/>
<dbReference type="PANTHER" id="PTHR11776">
    <property type="entry name" value="ADENINE PHOSPHORIBOSYLTRANSFERASE"/>
    <property type="match status" value="1"/>
</dbReference>
<organism evidence="12 13">
    <name type="scientific">Giardia duodenalis assemblage B</name>
    <dbReference type="NCBI Taxonomy" id="1394984"/>
    <lineage>
        <taxon>Eukaryota</taxon>
        <taxon>Metamonada</taxon>
        <taxon>Diplomonadida</taxon>
        <taxon>Hexamitidae</taxon>
        <taxon>Giardiinae</taxon>
        <taxon>Giardia</taxon>
    </lineage>
</organism>
<sequence>MTMSVADAHSLIRTIPDFPTKGIAFKDLSDILSTPAALDAVKREVISHYKTIPITKVVGIESRGFILGGIIANSLGVGFVALRKAGKLPGDVCKCTFDMEYQKGVTIEVQKRQLGPDDVVLLHDDVLATGGTLLAAIELCETAGVKLENIYINILYEIKALKGREKVGQKCTRLFSVISE</sequence>
<proteinExistence type="inferred from homology"/>
<keyword evidence="8 12" id="KW-0328">Glycosyltransferase</keyword>
<evidence type="ECO:0000259" key="11">
    <source>
        <dbReference type="Pfam" id="PF00156"/>
    </source>
</evidence>
<comment type="similarity">
    <text evidence="4">Belongs to the purine/pyrimidine phosphoribosyltransferase family.</text>
</comment>
<evidence type="ECO:0000256" key="6">
    <source>
        <dbReference type="ARBA" id="ARBA00011893"/>
    </source>
</evidence>
<name>A0A132NUW4_GIAIN</name>
<gene>
    <name evidence="12" type="ORF">QR46_2132</name>
</gene>
<evidence type="ECO:0000256" key="9">
    <source>
        <dbReference type="ARBA" id="ARBA00022679"/>
    </source>
</evidence>
<keyword evidence="7" id="KW-0963">Cytoplasm</keyword>
<dbReference type="Proteomes" id="UP000070089">
    <property type="component" value="Unassembled WGS sequence"/>
</dbReference>
<dbReference type="CDD" id="cd06223">
    <property type="entry name" value="PRTases_typeI"/>
    <property type="match status" value="1"/>
</dbReference>
<dbReference type="Pfam" id="PF00156">
    <property type="entry name" value="Pribosyltran"/>
    <property type="match status" value="1"/>
</dbReference>
<dbReference type="InterPro" id="IPR029057">
    <property type="entry name" value="PRTase-like"/>
</dbReference>
<feature type="domain" description="Phosphoribosyltransferase" evidence="11">
    <location>
        <begin position="29"/>
        <end position="177"/>
    </location>
</feature>
<evidence type="ECO:0000256" key="8">
    <source>
        <dbReference type="ARBA" id="ARBA00022676"/>
    </source>
</evidence>
<protein>
    <recommendedName>
        <fullName evidence="6">adenine phosphoribosyltransferase</fullName>
        <ecNumber evidence="6">2.4.2.7</ecNumber>
    </recommendedName>
</protein>
<dbReference type="PANTHER" id="PTHR11776:SF7">
    <property type="entry name" value="PHOSPHORIBOSYLTRANSFERASE DOMAIN-CONTAINING PROTEIN"/>
    <property type="match status" value="1"/>
</dbReference>
<keyword evidence="9 12" id="KW-0808">Transferase</keyword>
<comment type="subunit">
    <text evidence="5">Homodimer.</text>
</comment>
<dbReference type="GO" id="GO:0006166">
    <property type="term" value="P:purine ribonucleoside salvage"/>
    <property type="evidence" value="ECO:0007669"/>
    <property type="project" value="UniProtKB-KW"/>
</dbReference>
<evidence type="ECO:0000256" key="2">
    <source>
        <dbReference type="ARBA" id="ARBA00004496"/>
    </source>
</evidence>
<dbReference type="InterPro" id="IPR050120">
    <property type="entry name" value="Adenine_PRTase"/>
</dbReference>
<comment type="subcellular location">
    <subcellularLocation>
        <location evidence="2">Cytoplasm</location>
    </subcellularLocation>
</comment>
<evidence type="ECO:0000256" key="10">
    <source>
        <dbReference type="ARBA" id="ARBA00022726"/>
    </source>
</evidence>
<evidence type="ECO:0000256" key="1">
    <source>
        <dbReference type="ARBA" id="ARBA00000868"/>
    </source>
</evidence>
<dbReference type="GO" id="GO:0003999">
    <property type="term" value="F:adenine phosphoribosyltransferase activity"/>
    <property type="evidence" value="ECO:0007669"/>
    <property type="project" value="UniProtKB-EC"/>
</dbReference>
<dbReference type="Gene3D" id="3.40.50.2020">
    <property type="match status" value="1"/>
</dbReference>
<comment type="catalytic activity">
    <reaction evidence="1">
        <text>AMP + diphosphate = 5-phospho-alpha-D-ribose 1-diphosphate + adenine</text>
        <dbReference type="Rhea" id="RHEA:16609"/>
        <dbReference type="ChEBI" id="CHEBI:16708"/>
        <dbReference type="ChEBI" id="CHEBI:33019"/>
        <dbReference type="ChEBI" id="CHEBI:58017"/>
        <dbReference type="ChEBI" id="CHEBI:456215"/>
        <dbReference type="EC" id="2.4.2.7"/>
    </reaction>
</comment>
<dbReference type="OrthoDB" id="363185at2759"/>
<evidence type="ECO:0000256" key="3">
    <source>
        <dbReference type="ARBA" id="ARBA00004659"/>
    </source>
</evidence>
<dbReference type="EMBL" id="JXTI01000053">
    <property type="protein sequence ID" value="KWX13850.1"/>
    <property type="molecule type" value="Genomic_DNA"/>
</dbReference>
<reference evidence="12 13" key="1">
    <citation type="journal article" date="2015" name="Mol. Biochem. Parasitol.">
        <title>Identification of polymorphic genes for use in assemblage B genotyping assays through comparative genomics of multiple assemblage B Giardia duodenalis isolates.</title>
        <authorList>
            <person name="Wielinga C."/>
            <person name="Thompson R.C."/>
            <person name="Monis P."/>
            <person name="Ryan U."/>
        </authorList>
    </citation>
    <scope>NUCLEOTIDE SEQUENCE [LARGE SCALE GENOMIC DNA]</scope>
    <source>
        <strain evidence="12 13">BAH15c1</strain>
    </source>
</reference>